<accession>A0A914VH45</accession>
<evidence type="ECO:0000256" key="1">
    <source>
        <dbReference type="SAM" id="MobiDB-lite"/>
    </source>
</evidence>
<name>A0A914VH45_9BILA</name>
<feature type="compositionally biased region" description="Low complexity" evidence="1">
    <location>
        <begin position="25"/>
        <end position="34"/>
    </location>
</feature>
<feature type="chain" id="PRO_5037517515" evidence="2">
    <location>
        <begin position="22"/>
        <end position="113"/>
    </location>
</feature>
<dbReference type="WBParaSite" id="PSAMB.scaffold2005size26083.g16010.t1">
    <property type="protein sequence ID" value="PSAMB.scaffold2005size26083.g16010.t1"/>
    <property type="gene ID" value="PSAMB.scaffold2005size26083.g16010"/>
</dbReference>
<keyword evidence="2" id="KW-0732">Signal</keyword>
<proteinExistence type="predicted"/>
<evidence type="ECO:0000313" key="3">
    <source>
        <dbReference type="Proteomes" id="UP000887566"/>
    </source>
</evidence>
<feature type="region of interest" description="Disordered" evidence="1">
    <location>
        <begin position="19"/>
        <end position="39"/>
    </location>
</feature>
<dbReference type="Proteomes" id="UP000887566">
    <property type="component" value="Unplaced"/>
</dbReference>
<evidence type="ECO:0000256" key="2">
    <source>
        <dbReference type="SAM" id="SignalP"/>
    </source>
</evidence>
<keyword evidence="3" id="KW-1185">Reference proteome</keyword>
<feature type="signal peptide" evidence="2">
    <location>
        <begin position="1"/>
        <end position="21"/>
    </location>
</feature>
<evidence type="ECO:0000313" key="4">
    <source>
        <dbReference type="WBParaSite" id="PSAMB.scaffold2005size26083.g16010.t1"/>
    </source>
</evidence>
<protein>
    <submittedName>
        <fullName evidence="4">Uncharacterized protein</fullName>
    </submittedName>
</protein>
<dbReference type="AlphaFoldDB" id="A0A914VH45"/>
<sequence>MSDVLRSVATLMVLSLPFVQPSPTPLLSSASSSHSQEEDTEKLQFLKVYLRDIMNRLWQPDTNASTDQFSALDVKLSVPEALSHSDVVLRQLFRQSLHERRKQQNQEQLDRLG</sequence>
<reference evidence="4" key="1">
    <citation type="submission" date="2022-11" db="UniProtKB">
        <authorList>
            <consortium name="WormBaseParasite"/>
        </authorList>
    </citation>
    <scope>IDENTIFICATION</scope>
</reference>
<organism evidence="3 4">
    <name type="scientific">Plectus sambesii</name>
    <dbReference type="NCBI Taxonomy" id="2011161"/>
    <lineage>
        <taxon>Eukaryota</taxon>
        <taxon>Metazoa</taxon>
        <taxon>Ecdysozoa</taxon>
        <taxon>Nematoda</taxon>
        <taxon>Chromadorea</taxon>
        <taxon>Plectida</taxon>
        <taxon>Plectina</taxon>
        <taxon>Plectoidea</taxon>
        <taxon>Plectidae</taxon>
        <taxon>Plectus</taxon>
    </lineage>
</organism>